<evidence type="ECO:0000313" key="1">
    <source>
        <dbReference type="EMBL" id="MBB5035408.1"/>
    </source>
</evidence>
<organism evidence="1 2">
    <name type="scientific">Prosthecobacter vanneervenii</name>
    <dbReference type="NCBI Taxonomy" id="48466"/>
    <lineage>
        <taxon>Bacteria</taxon>
        <taxon>Pseudomonadati</taxon>
        <taxon>Verrucomicrobiota</taxon>
        <taxon>Verrucomicrobiia</taxon>
        <taxon>Verrucomicrobiales</taxon>
        <taxon>Verrucomicrobiaceae</taxon>
        <taxon>Prosthecobacter</taxon>
    </lineage>
</organism>
<comment type="caution">
    <text evidence="1">The sequence shown here is derived from an EMBL/GenBank/DDBJ whole genome shotgun (WGS) entry which is preliminary data.</text>
</comment>
<dbReference type="InterPro" id="IPR014989">
    <property type="entry name" value="DUF1839"/>
</dbReference>
<dbReference type="RefSeq" id="WP_184344175.1">
    <property type="nucleotide sequence ID" value="NZ_JACHIG010000016.1"/>
</dbReference>
<name>A0A7W7YFT5_9BACT</name>
<reference evidence="1 2" key="1">
    <citation type="submission" date="2020-08" db="EMBL/GenBank/DDBJ databases">
        <title>Genomic Encyclopedia of Type Strains, Phase IV (KMG-IV): sequencing the most valuable type-strain genomes for metagenomic binning, comparative biology and taxonomic classification.</title>
        <authorList>
            <person name="Goeker M."/>
        </authorList>
    </citation>
    <scope>NUCLEOTIDE SEQUENCE [LARGE SCALE GENOMIC DNA]</scope>
    <source>
        <strain evidence="1 2">DSM 12252</strain>
    </source>
</reference>
<proteinExistence type="predicted"/>
<sequence>MSLPFPALDVQTYTRHRLHTQEREWAETNCYVDVWIEVLHALGLEPIAALPFTLGIDFEGDQWTFFKYQLGDLYDLYGLDVQELALYRPLTAHIQEQLGMGRTLLVELDSFYLPDTAGSAYQLEHVKTTVAVAEIDMEQQRLVYFHAQGCYQLQGDDFENIFHLRGEKNPAILPPYCEVVKKAPTPALQGEALLSASLVLLQRQLQRLPVENPFVKFRARFEADMQWLIHEPITTFHQYSFATLRQFGSCYELAGTYLKWLQGQGVAGLDAAIENVMSLSTTAKALQFQLARAMARKKPIDFTPVDQMAERWTQAMQQLKSAFPA</sequence>
<keyword evidence="2" id="KW-1185">Reference proteome</keyword>
<accession>A0A7W7YFT5</accession>
<dbReference type="AlphaFoldDB" id="A0A7W7YFT5"/>
<protein>
    <recommendedName>
        <fullName evidence="3">DUF1839 family protein</fullName>
    </recommendedName>
</protein>
<dbReference type="Proteomes" id="UP000590740">
    <property type="component" value="Unassembled WGS sequence"/>
</dbReference>
<gene>
    <name evidence="1" type="ORF">HNQ65_005018</name>
</gene>
<dbReference type="Pfam" id="PF08893">
    <property type="entry name" value="DUF1839"/>
    <property type="match status" value="1"/>
</dbReference>
<dbReference type="EMBL" id="JACHIG010000016">
    <property type="protein sequence ID" value="MBB5035408.1"/>
    <property type="molecule type" value="Genomic_DNA"/>
</dbReference>
<evidence type="ECO:0008006" key="3">
    <source>
        <dbReference type="Google" id="ProtNLM"/>
    </source>
</evidence>
<evidence type="ECO:0000313" key="2">
    <source>
        <dbReference type="Proteomes" id="UP000590740"/>
    </source>
</evidence>